<evidence type="ECO:0000256" key="19">
    <source>
        <dbReference type="SAM" id="MobiDB-lite"/>
    </source>
</evidence>
<keyword evidence="14 18" id="KW-0739">Sodium transport</keyword>
<evidence type="ECO:0000256" key="13">
    <source>
        <dbReference type="ARBA" id="ARBA00023136"/>
    </source>
</evidence>
<dbReference type="Pfam" id="PF25780">
    <property type="entry name" value="TPR_IPO5"/>
    <property type="match status" value="1"/>
</dbReference>
<dbReference type="PROSITE" id="PS50077">
    <property type="entry name" value="HEAT_REPEAT"/>
    <property type="match status" value="1"/>
</dbReference>
<accession>A0ABR4Q704</accession>
<keyword evidence="13 20" id="KW-0472">Membrane</keyword>
<evidence type="ECO:0000256" key="10">
    <source>
        <dbReference type="ARBA" id="ARBA00022989"/>
    </source>
</evidence>
<evidence type="ECO:0000256" key="9">
    <source>
        <dbReference type="ARBA" id="ARBA00022927"/>
    </source>
</evidence>
<feature type="transmembrane region" description="Helical" evidence="20">
    <location>
        <begin position="606"/>
        <end position="623"/>
    </location>
</feature>
<organism evidence="22 23">
    <name type="scientific">Taenia crassiceps</name>
    <dbReference type="NCBI Taxonomy" id="6207"/>
    <lineage>
        <taxon>Eukaryota</taxon>
        <taxon>Metazoa</taxon>
        <taxon>Spiralia</taxon>
        <taxon>Lophotrochozoa</taxon>
        <taxon>Platyhelminthes</taxon>
        <taxon>Cestoda</taxon>
        <taxon>Eucestoda</taxon>
        <taxon>Cyclophyllidea</taxon>
        <taxon>Taeniidae</taxon>
        <taxon>Taenia</taxon>
    </lineage>
</organism>
<evidence type="ECO:0000313" key="22">
    <source>
        <dbReference type="EMBL" id="KAL5105453.1"/>
    </source>
</evidence>
<dbReference type="PANTHER" id="PTHR10527">
    <property type="entry name" value="IMPORTIN BETA"/>
    <property type="match status" value="1"/>
</dbReference>
<dbReference type="InterPro" id="IPR034085">
    <property type="entry name" value="TOG"/>
</dbReference>
<gene>
    <name evidence="22" type="ORF">TcWFU_004635</name>
</gene>
<dbReference type="Pfam" id="PF00858">
    <property type="entry name" value="ASC"/>
    <property type="match status" value="1"/>
</dbReference>
<dbReference type="PRINTS" id="PR01078">
    <property type="entry name" value="AMINACHANNEL"/>
</dbReference>
<feature type="region of interest" description="Disordered" evidence="19">
    <location>
        <begin position="1793"/>
        <end position="1819"/>
    </location>
</feature>
<dbReference type="InterPro" id="IPR040122">
    <property type="entry name" value="Importin_beta"/>
</dbReference>
<comment type="caution">
    <text evidence="22">The sequence shown here is derived from an EMBL/GenBank/DDBJ whole genome shotgun (WGS) entry which is preliminary data.</text>
</comment>
<keyword evidence="23" id="KW-1185">Reference proteome</keyword>
<evidence type="ECO:0000256" key="20">
    <source>
        <dbReference type="SAM" id="Phobius"/>
    </source>
</evidence>
<keyword evidence="5 18" id="KW-0894">Sodium channel</keyword>
<feature type="repeat" description="HEAT" evidence="17">
    <location>
        <begin position="1149"/>
        <end position="1187"/>
    </location>
</feature>
<keyword evidence="4 18" id="KW-0813">Transport</keyword>
<evidence type="ECO:0000256" key="5">
    <source>
        <dbReference type="ARBA" id="ARBA00022461"/>
    </source>
</evidence>
<feature type="region of interest" description="Disordered" evidence="19">
    <location>
        <begin position="682"/>
        <end position="722"/>
    </location>
</feature>
<feature type="domain" description="TOG" evidence="21">
    <location>
        <begin position="1097"/>
        <end position="1342"/>
    </location>
</feature>
<dbReference type="SUPFAM" id="SSF48371">
    <property type="entry name" value="ARM repeat"/>
    <property type="match status" value="1"/>
</dbReference>
<reference evidence="22 23" key="1">
    <citation type="journal article" date="2022" name="Front. Cell. Infect. Microbiol.">
        <title>The Genomes of Two Strains of Taenia crassiceps the Animal Model for the Study of Human Cysticercosis.</title>
        <authorList>
            <person name="Bobes R.J."/>
            <person name="Estrada K."/>
            <person name="Rios-Valencia D.G."/>
            <person name="Calderon-Gallegos A."/>
            <person name="de la Torre P."/>
            <person name="Carrero J.C."/>
            <person name="Sanchez-Flores A."/>
            <person name="Laclette J.P."/>
        </authorList>
    </citation>
    <scope>NUCLEOTIDE SEQUENCE [LARGE SCALE GENOMIC DNA]</scope>
    <source>
        <strain evidence="22">WFUcys</strain>
    </source>
</reference>
<evidence type="ECO:0000256" key="17">
    <source>
        <dbReference type="PROSITE-ProRule" id="PRU00103"/>
    </source>
</evidence>
<dbReference type="Proteomes" id="UP001651158">
    <property type="component" value="Unassembled WGS sequence"/>
</dbReference>
<evidence type="ECO:0000256" key="2">
    <source>
        <dbReference type="ARBA" id="ARBA00004141"/>
    </source>
</evidence>
<dbReference type="InterPro" id="IPR041653">
    <property type="entry name" value="Importin_rep_4"/>
</dbReference>
<dbReference type="Pfam" id="PF18829">
    <property type="entry name" value="Importin_rep_6"/>
    <property type="match status" value="1"/>
</dbReference>
<dbReference type="Pfam" id="PF13513">
    <property type="entry name" value="HEAT_EZ"/>
    <property type="match status" value="1"/>
</dbReference>
<dbReference type="EMBL" id="JAKROA010000008">
    <property type="protein sequence ID" value="KAL5105453.1"/>
    <property type="molecule type" value="Genomic_DNA"/>
</dbReference>
<dbReference type="SMART" id="SM01349">
    <property type="entry name" value="TOG"/>
    <property type="match status" value="1"/>
</dbReference>
<keyword evidence="9" id="KW-0653">Protein transport</keyword>
<evidence type="ECO:0000256" key="3">
    <source>
        <dbReference type="ARBA" id="ARBA00004496"/>
    </source>
</evidence>
<feature type="transmembrane region" description="Helical" evidence="20">
    <location>
        <begin position="731"/>
        <end position="751"/>
    </location>
</feature>
<evidence type="ECO:0000256" key="8">
    <source>
        <dbReference type="ARBA" id="ARBA00022737"/>
    </source>
</evidence>
<evidence type="ECO:0000256" key="12">
    <source>
        <dbReference type="ARBA" id="ARBA00023065"/>
    </source>
</evidence>
<evidence type="ECO:0000256" key="14">
    <source>
        <dbReference type="ARBA" id="ARBA00023201"/>
    </source>
</evidence>
<comment type="similarity">
    <text evidence="18">Belongs to the amiloride-sensitive sodium channel (TC 1.A.6) family.</text>
</comment>
<dbReference type="InterPro" id="IPR016024">
    <property type="entry name" value="ARM-type_fold"/>
</dbReference>
<proteinExistence type="inferred from homology"/>
<evidence type="ECO:0000259" key="21">
    <source>
        <dbReference type="SMART" id="SM01349"/>
    </source>
</evidence>
<dbReference type="Gene3D" id="1.10.287.770">
    <property type="entry name" value="YojJ-like"/>
    <property type="match status" value="1"/>
</dbReference>
<dbReference type="InterPro" id="IPR021133">
    <property type="entry name" value="HEAT_type_2"/>
</dbReference>
<evidence type="ECO:0000256" key="7">
    <source>
        <dbReference type="ARBA" id="ARBA00022692"/>
    </source>
</evidence>
<dbReference type="Pfam" id="PF18808">
    <property type="entry name" value="Importin_rep_4"/>
    <property type="match status" value="1"/>
</dbReference>
<dbReference type="Gene3D" id="2.60.470.10">
    <property type="entry name" value="Acid-sensing ion channels like domains"/>
    <property type="match status" value="1"/>
</dbReference>
<sequence length="1860" mass="209007">MASQNKTFKAGLEGEVATMECFERREPSYLPYYIARHGLLARRRLLHARSKEHALKHLDIRIGWLALFWLLVFIIVMTILIALLKDLILTYISNPVATQILSENEILVFPDVTVCPVAPFSNFSMSQEGLVELETLKSRVVQKLKYAGLHPTDLNVQAAILLQLATHRRTLGPQSYDHLMYCTYNGNHCSFANFTEVVHLRYLKCFTFSPREEKRRISVGAGLTFVYVVEQNGTSPDPYMILNDLEVGYLNEFSLAKLATSAWCSKPPEDVIRLHLGRIGSVSYMFDAPSYDGINIFVHNPGTFPSYEISSMPSSFAVHFGQIARIQVTGLQFVSTTSGFKKCSKYPKPYKYTSFGGLTRYLEYDYTYEDCVANRKQSHILETCGCYSDLLHVPHIPEPDDDPQAHGTAKVLDLSHLRVDFCRDLRDRTSQRARANFECHERLSKLPTSNVLDAYINPDLLWESRDDPDMRKKLRQEVCPVNCNKMLYQTRKIEVSNINDNFTMKLPLITKHMMDLNFSTLDSNTAIHQKWTQMLDDTTGGQANFTNGKNIIIIDIRLRSARVDTWNEEVTSTLFALMANIGGTLGLCAGISFLSALFLLFFFGNAFYHLIMLVLVWFWWNIFQGKPKAAEARELRMFDMLSKVTEETEGHMRVVSSTIKAREKSVIYDSWVAAQMQYGRPRSGTRVENHTDLSTSRGDGYERSAPPLGIGASDSSPLSLRQRKRDKGANMRCLSGFVLLSSHFSFFGLTFNMDLASFKNLLERLQSPDHDIRTEAENTLGTIPATDRLSFFLQSMTDTTLTPVPRTLAAVLCRRLLMVDCEEAFGPLPEETKNGIRQQLLMSIVNEPVELMRRKIADVAAELVREHFGDDNVCQWTEFQPFIFECFKSPIAGLREVACHLFAIVPAVFGPDPTPLMPDIGHMLSRALHDASPNVREAGFRALSAFLVQNSTENSIQHALKDLVEPALLAVAANLESDSEDDTMLKCLAEMADATPKYLRPFLLPTLDLCYKVLCNNDLADPIRHIALEVIVTLSENIPSSVRKAGKDMIKPLVRTLLQMMTELEEDPDWATADSPEEDEEDSNAITAEMSLDRFACAMGSQAVLDEITQTVPIMLQDPDWKKRHAGLMAVSACGEGCHKQMEGMLGSIIQAVVPRMADPHPRVRYAACNAIGQMAADFGPKLQKNYHSAIIPAILHVLDDEVPRVQANAGAALVNCCETSLKGVLIQYLDDLVKKLEEVMTAKFQEMVEKGHKLVLLQTVTSIAAVADAAGENFAPYYDRFMPGLKYIMENAVHPDLRLLRGKTIECISLIVLAVGKEKFMQDASSIMSLFMKTQVGTAAEGTGDASTDEQFDDDDPQVLRTARMAPKVCVLDNEEAESFDPESWQILSIGEDQNCAIRTSILEDKATACQMLVCYARELKESFAPYCEDVLNTMLPMLNLCLNDEIRSAASEIMPYLMDSMKKTRPDLVAGAWDKVFTKLMEAISTEPERDLVADHLEALASCIERLGVGYLNYERMTEIHRLLDRFFHEHFEKDEERAAKRQDEDYDEQEEERILNEKDEDEYVLSKMCEVMRAIFSTYKTDALPLFQQLMVHVVKLLEPNRPWSDMQWGLCFCADLIEHAGPQSFGMKDFFIPSFARAIMHRQNDIRQMAIYGIGVMAMYGGPDYTTTLTDFVPPLMQIIESPDAASDENNLCRENAVSSMTKIMKYRAECLIPAGLTDLNALIVRWLSWLPIWEDGEETDHVYGYLCDLVEANNPAILGGPSNTNLPRIVAAIARVFSEKSLFRPDEEEGSASALTASGGGDKQVNGAKSTSGTPSVYDRCVSILRLIQANSTVYEACMAQLPEKERQAVVECLS</sequence>
<name>A0ABR4Q704_9CEST</name>
<keyword evidence="15" id="KW-0539">Nucleus</keyword>
<evidence type="ECO:0000256" key="6">
    <source>
        <dbReference type="ARBA" id="ARBA00022490"/>
    </source>
</evidence>
<keyword evidence="11" id="KW-0915">Sodium</keyword>
<keyword evidence="6" id="KW-0963">Cytoplasm</keyword>
<evidence type="ECO:0000313" key="23">
    <source>
        <dbReference type="Proteomes" id="UP001651158"/>
    </source>
</evidence>
<keyword evidence="12 18" id="KW-0406">Ion transport</keyword>
<evidence type="ECO:0000256" key="11">
    <source>
        <dbReference type="ARBA" id="ARBA00023053"/>
    </source>
</evidence>
<evidence type="ECO:0000256" key="18">
    <source>
        <dbReference type="RuleBase" id="RU000679"/>
    </source>
</evidence>
<dbReference type="InterPro" id="IPR011989">
    <property type="entry name" value="ARM-like"/>
</dbReference>
<evidence type="ECO:0000256" key="15">
    <source>
        <dbReference type="ARBA" id="ARBA00023242"/>
    </source>
</evidence>
<comment type="subcellular location">
    <subcellularLocation>
        <location evidence="3">Cytoplasm</location>
    </subcellularLocation>
    <subcellularLocation>
        <location evidence="2">Membrane</location>
        <topology evidence="2">Multi-pass membrane protein</topology>
    </subcellularLocation>
    <subcellularLocation>
        <location evidence="1">Nucleus</location>
    </subcellularLocation>
</comment>
<dbReference type="InterPro" id="IPR057672">
    <property type="entry name" value="TPR_IPO4/5"/>
</dbReference>
<evidence type="ECO:0000256" key="1">
    <source>
        <dbReference type="ARBA" id="ARBA00004123"/>
    </source>
</evidence>
<dbReference type="Gene3D" id="1.25.10.10">
    <property type="entry name" value="Leucine-rich Repeat Variant"/>
    <property type="match status" value="1"/>
</dbReference>
<keyword evidence="10 20" id="KW-1133">Transmembrane helix</keyword>
<protein>
    <submittedName>
        <fullName evidence="22">Importin-5</fullName>
    </submittedName>
</protein>
<dbReference type="InterPro" id="IPR001873">
    <property type="entry name" value="ENaC"/>
</dbReference>
<evidence type="ECO:0000256" key="4">
    <source>
        <dbReference type="ARBA" id="ARBA00022448"/>
    </source>
</evidence>
<dbReference type="InterPro" id="IPR041389">
    <property type="entry name" value="Importin_rep_6"/>
</dbReference>
<keyword evidence="7 18" id="KW-0812">Transmembrane</keyword>
<evidence type="ECO:0000256" key="16">
    <source>
        <dbReference type="ARBA" id="ARBA00023303"/>
    </source>
</evidence>
<feature type="transmembrane region" description="Helical" evidence="20">
    <location>
        <begin position="62"/>
        <end position="84"/>
    </location>
</feature>
<keyword evidence="8" id="KW-0677">Repeat</keyword>
<keyword evidence="16 18" id="KW-0407">Ion channel</keyword>